<dbReference type="Gene3D" id="2.60.40.420">
    <property type="entry name" value="Cupredoxins - blue copper proteins"/>
    <property type="match status" value="1"/>
</dbReference>
<evidence type="ECO:0000313" key="2">
    <source>
        <dbReference type="EMBL" id="TWU03314.1"/>
    </source>
</evidence>
<dbReference type="GO" id="GO:0005507">
    <property type="term" value="F:copper ion binding"/>
    <property type="evidence" value="ECO:0007669"/>
    <property type="project" value="InterPro"/>
</dbReference>
<dbReference type="PROSITE" id="PS50857">
    <property type="entry name" value="COX2_CUA"/>
    <property type="match status" value="1"/>
</dbReference>
<dbReference type="InterPro" id="IPR008972">
    <property type="entry name" value="Cupredoxin"/>
</dbReference>
<dbReference type="GO" id="GO:0016020">
    <property type="term" value="C:membrane"/>
    <property type="evidence" value="ECO:0007669"/>
    <property type="project" value="InterPro"/>
</dbReference>
<gene>
    <name evidence="2" type="ORF">Pla100_02320</name>
</gene>
<dbReference type="SUPFAM" id="SSF49503">
    <property type="entry name" value="Cupredoxins"/>
    <property type="match status" value="1"/>
</dbReference>
<keyword evidence="3" id="KW-1185">Reference proteome</keyword>
<organism evidence="2 3">
    <name type="scientific">Neorhodopirellula pilleata</name>
    <dbReference type="NCBI Taxonomy" id="2714738"/>
    <lineage>
        <taxon>Bacteria</taxon>
        <taxon>Pseudomonadati</taxon>
        <taxon>Planctomycetota</taxon>
        <taxon>Planctomycetia</taxon>
        <taxon>Pirellulales</taxon>
        <taxon>Pirellulaceae</taxon>
        <taxon>Neorhodopirellula</taxon>
    </lineage>
</organism>
<dbReference type="Proteomes" id="UP000316213">
    <property type="component" value="Unassembled WGS sequence"/>
</dbReference>
<dbReference type="InterPro" id="IPR002429">
    <property type="entry name" value="CcO_II-like_C"/>
</dbReference>
<evidence type="ECO:0000259" key="1">
    <source>
        <dbReference type="PROSITE" id="PS50857"/>
    </source>
</evidence>
<evidence type="ECO:0000313" key="3">
    <source>
        <dbReference type="Proteomes" id="UP000316213"/>
    </source>
</evidence>
<reference evidence="2 3" key="1">
    <citation type="submission" date="2019-02" db="EMBL/GenBank/DDBJ databases">
        <title>Deep-cultivation of Planctomycetes and their phenomic and genomic characterization uncovers novel biology.</title>
        <authorList>
            <person name="Wiegand S."/>
            <person name="Jogler M."/>
            <person name="Boedeker C."/>
            <person name="Pinto D."/>
            <person name="Vollmers J."/>
            <person name="Rivas-Marin E."/>
            <person name="Kohn T."/>
            <person name="Peeters S.H."/>
            <person name="Heuer A."/>
            <person name="Rast P."/>
            <person name="Oberbeckmann S."/>
            <person name="Bunk B."/>
            <person name="Jeske O."/>
            <person name="Meyerdierks A."/>
            <person name="Storesund J.E."/>
            <person name="Kallscheuer N."/>
            <person name="Luecker S."/>
            <person name="Lage O.M."/>
            <person name="Pohl T."/>
            <person name="Merkel B.J."/>
            <person name="Hornburger P."/>
            <person name="Mueller R.-W."/>
            <person name="Bruemmer F."/>
            <person name="Labrenz M."/>
            <person name="Spormann A.M."/>
            <person name="Op Den Camp H."/>
            <person name="Overmann J."/>
            <person name="Amann R."/>
            <person name="Jetten M.S.M."/>
            <person name="Mascher T."/>
            <person name="Medema M.H."/>
            <person name="Devos D.P."/>
            <person name="Kaster A.-K."/>
            <person name="Ovreas L."/>
            <person name="Rohde M."/>
            <person name="Galperin M.Y."/>
            <person name="Jogler C."/>
        </authorList>
    </citation>
    <scope>NUCLEOTIDE SEQUENCE [LARGE SCALE GENOMIC DNA]</scope>
    <source>
        <strain evidence="2 3">Pla100</strain>
    </source>
</reference>
<dbReference type="AlphaFoldDB" id="A0A5C6AYU2"/>
<dbReference type="GO" id="GO:0004129">
    <property type="term" value="F:cytochrome-c oxidase activity"/>
    <property type="evidence" value="ECO:0007669"/>
    <property type="project" value="InterPro"/>
</dbReference>
<name>A0A5C6AYU2_9BACT</name>
<dbReference type="EMBL" id="SJPM01000001">
    <property type="protein sequence ID" value="TWU03314.1"/>
    <property type="molecule type" value="Genomic_DNA"/>
</dbReference>
<sequence length="191" mass="21096">MAQTMMCQSVPRMRFRVAVLVLGILSVPVGWAALWCFSHLRSMGTATTPFIAESPIKEVSAYVVGDDFQLFFRYPGADGIMFTPDDRQGVRNWIIPSGANVRLWLTSRDFAYLVEIPETGLYEVAAPGLVFEASFKAPASGQYELLGSQMCGYDHPNLLGRMIVLPSPDFARSMANLPTAQPLTAPPWVFD</sequence>
<comment type="caution">
    <text evidence="2">The sequence shown here is derived from an EMBL/GenBank/DDBJ whole genome shotgun (WGS) entry which is preliminary data.</text>
</comment>
<accession>A0A5C6AYU2</accession>
<protein>
    <submittedName>
        <fullName evidence="2">Cytochrome C oxidase subunit II, periplasmic domain</fullName>
    </submittedName>
</protein>
<feature type="domain" description="Cytochrome oxidase subunit II copper A binding" evidence="1">
    <location>
        <begin position="56"/>
        <end position="176"/>
    </location>
</feature>
<proteinExistence type="predicted"/>